<dbReference type="Gene3D" id="3.90.1150.50">
    <property type="entry name" value="Transcription-repair-coupling factor, D7 domain"/>
    <property type="match status" value="1"/>
</dbReference>
<dbReference type="SUPFAM" id="SSF143517">
    <property type="entry name" value="TRCF domain-like"/>
    <property type="match status" value="1"/>
</dbReference>
<dbReference type="InterPro" id="IPR041471">
    <property type="entry name" value="UvrB_inter"/>
</dbReference>
<dbReference type="SMART" id="SM01058">
    <property type="entry name" value="CarD_TRCF"/>
    <property type="match status" value="1"/>
</dbReference>
<dbReference type="Proteomes" id="UP000886857">
    <property type="component" value="Unassembled WGS sequence"/>
</dbReference>
<dbReference type="NCBIfam" id="TIGR00580">
    <property type="entry name" value="mfd"/>
    <property type="match status" value="1"/>
</dbReference>
<comment type="similarity">
    <text evidence="9">In the N-terminal section; belongs to the UvrB family.</text>
</comment>
<evidence type="ECO:0000256" key="9">
    <source>
        <dbReference type="HAMAP-Rule" id="MF_00969"/>
    </source>
</evidence>
<reference evidence="12" key="2">
    <citation type="journal article" date="2021" name="PeerJ">
        <title>Extensive microbial diversity within the chicken gut microbiome revealed by metagenomics and culture.</title>
        <authorList>
            <person name="Gilroy R."/>
            <person name="Ravi A."/>
            <person name="Getino M."/>
            <person name="Pursley I."/>
            <person name="Horton D.L."/>
            <person name="Alikhan N.F."/>
            <person name="Baker D."/>
            <person name="Gharbi K."/>
            <person name="Hall N."/>
            <person name="Watson M."/>
            <person name="Adriaenssens E.M."/>
            <person name="Foster-Nyarko E."/>
            <person name="Jarju S."/>
            <person name="Secka A."/>
            <person name="Antonio M."/>
            <person name="Oren A."/>
            <person name="Chaudhuri R.R."/>
            <person name="La Ragione R."/>
            <person name="Hildebrand F."/>
            <person name="Pallen M.J."/>
        </authorList>
    </citation>
    <scope>NUCLEOTIDE SEQUENCE</scope>
    <source>
        <strain evidence="12">10406</strain>
    </source>
</reference>
<dbReference type="InterPro" id="IPR036101">
    <property type="entry name" value="CarD-like/TRCF_RID_sf"/>
</dbReference>
<sequence>MSIPSRADIAAMGEGLPELLAFGHVRMPAGSVSSMGVARVTDGAKAHLTASIPALRICVAPDLPSARALYGRLAGWQGVRAVLLPPRDDILVFRKGLVSRGTVRRAAALSAVVHGAANVLVTDAESLMQHCPRPEAVRAFSLDITVGGTLSPTDAADRLAAAGYARRDMISDEGEFALRGDILDIFVAGGAPHRINFFDETVENIKRIDPESMLSEEETDRLLVPPAGDVMFTTEDVAKVRSELLTRRANATCALLADGLHAGVCPPSHAWLAPFSEDNSATLFDYLDCASPSLVVFDEPKAVAEKLALAWKDFSGRLAPLREAGEILPEHSACLISPQEVRRRLTKQRKLFFTSLDAGCPLFEAGKVLTPRTRPVTKYYLSPGTLAQDMKTFLLNKAKVLICAGSRDRARALVDTLREAEVYAEYSEDGEGSAGILVTPLKVESGVVYPAEKLAVIGVSECVGKHKGEEIFRTKKQFIAPKAGDYVVHKVHGVGLCEGTAILNTGEFDKEYIVIRYRDGDTLYVAADQTDNLQKFVGEETPKLNKLGGKEFAREKEKVRRSVKKLAFDLLQLYAVREKQKGFVYSPDTVWQKEFEDGFEYEETADQTKAIAAVKQDMESGRIMDRVVVGDVGFGKTEVAFRAMFKTVLDGKQAVLLAPTTILARQHYENLTARLEPFGIKCGLLTRLQSSAENAATAAALADGSLTMVIATHKVLGKDIVFKDLGLLVLDEEQRFGVGHKEWLKQRYPSVNVLTLSATPIPRTLNMALSGVRDISLLETAPKGRLPVQTYVTPYSDALAADAILRECARGGQTLVLLNDIAALEIYAARLGSLLPAEVRIVTAHGQMTPHELERRISAFYEKEYDVLVATTIIENGIDLPDANTLIVIDSGRFGLSQLYQLRGRVGRRGALAHAYFTVPEHGALTETADKRLRVLLENTELGSGFRVALSDLSIRGAGDLLGAEQHGHIEKVGYEMYIELLHEAVEEMRTGRRPEERKEVEMRVDLPAYIGADYVSGGDKVRIYKRIAEVDSLSARKELIGELTEVYGAPAEPLRNLIDIALLKNLASAFDVGKVTLTRNGAGVSFRDASVFSDEAVMKAVSERQDKMVLTSTIPPALIFDVKGLGGREKLALMTDFFAALAGQTEGDADAAAG</sequence>
<evidence type="ECO:0000259" key="10">
    <source>
        <dbReference type="PROSITE" id="PS51192"/>
    </source>
</evidence>
<dbReference type="PANTHER" id="PTHR47964">
    <property type="entry name" value="ATP-DEPENDENT DNA HELICASE HOMOLOG RECG, CHLOROPLASTIC"/>
    <property type="match status" value="1"/>
</dbReference>
<keyword evidence="7 9" id="KW-0238">DNA-binding</keyword>
<evidence type="ECO:0000256" key="2">
    <source>
        <dbReference type="ARBA" id="ARBA00022741"/>
    </source>
</evidence>
<dbReference type="SMART" id="SM00982">
    <property type="entry name" value="TRCF"/>
    <property type="match status" value="1"/>
</dbReference>
<dbReference type="GO" id="GO:0000716">
    <property type="term" value="P:transcription-coupled nucleotide-excision repair, DNA damage recognition"/>
    <property type="evidence" value="ECO:0007669"/>
    <property type="project" value="UniProtKB-UniRule"/>
</dbReference>
<organism evidence="12 13">
    <name type="scientific">Candidatus Limadaptatus stercoripullorum</name>
    <dbReference type="NCBI Taxonomy" id="2840846"/>
    <lineage>
        <taxon>Bacteria</taxon>
        <taxon>Bacillati</taxon>
        <taxon>Bacillota</taxon>
        <taxon>Clostridia</taxon>
        <taxon>Eubacteriales</taxon>
        <taxon>Candidatus Limadaptatus</taxon>
    </lineage>
</organism>
<dbReference type="Pfam" id="PF17757">
    <property type="entry name" value="UvrB_inter"/>
    <property type="match status" value="1"/>
</dbReference>
<dbReference type="SMART" id="SM00487">
    <property type="entry name" value="DEXDc"/>
    <property type="match status" value="1"/>
</dbReference>
<dbReference type="Pfam" id="PF00270">
    <property type="entry name" value="DEAD"/>
    <property type="match status" value="1"/>
</dbReference>
<dbReference type="GO" id="GO:0005524">
    <property type="term" value="F:ATP binding"/>
    <property type="evidence" value="ECO:0007669"/>
    <property type="project" value="UniProtKB-UniRule"/>
</dbReference>
<dbReference type="Gene3D" id="3.40.50.11180">
    <property type="match status" value="1"/>
</dbReference>
<dbReference type="Pfam" id="PF00271">
    <property type="entry name" value="Helicase_C"/>
    <property type="match status" value="1"/>
</dbReference>
<reference evidence="12" key="1">
    <citation type="submission" date="2020-10" db="EMBL/GenBank/DDBJ databases">
        <authorList>
            <person name="Gilroy R."/>
        </authorList>
    </citation>
    <scope>NUCLEOTIDE SEQUENCE</scope>
    <source>
        <strain evidence="12">10406</strain>
    </source>
</reference>
<proteinExistence type="inferred from homology"/>
<dbReference type="SUPFAM" id="SSF52540">
    <property type="entry name" value="P-loop containing nucleoside triphosphate hydrolases"/>
    <property type="match status" value="4"/>
</dbReference>
<dbReference type="InterPro" id="IPR027417">
    <property type="entry name" value="P-loop_NTPase"/>
</dbReference>
<evidence type="ECO:0000256" key="1">
    <source>
        <dbReference type="ARBA" id="ARBA00022490"/>
    </source>
</evidence>
<evidence type="ECO:0000256" key="8">
    <source>
        <dbReference type="ARBA" id="ARBA00023204"/>
    </source>
</evidence>
<dbReference type="GO" id="GO:0005737">
    <property type="term" value="C:cytoplasm"/>
    <property type="evidence" value="ECO:0007669"/>
    <property type="project" value="UniProtKB-SubCell"/>
</dbReference>
<accession>A0A9D1N953</accession>
<dbReference type="PROSITE" id="PS51194">
    <property type="entry name" value="HELICASE_CTER"/>
    <property type="match status" value="1"/>
</dbReference>
<dbReference type="Gene3D" id="3.40.50.300">
    <property type="entry name" value="P-loop containing nucleotide triphosphate hydrolases"/>
    <property type="match status" value="2"/>
</dbReference>
<evidence type="ECO:0000313" key="13">
    <source>
        <dbReference type="Proteomes" id="UP000886857"/>
    </source>
</evidence>
<keyword evidence="1 9" id="KW-0963">Cytoplasm</keyword>
<evidence type="ECO:0000256" key="7">
    <source>
        <dbReference type="ARBA" id="ARBA00023125"/>
    </source>
</evidence>
<comment type="function">
    <text evidence="9">Couples transcription and DNA repair by recognizing RNA polymerase (RNAP) stalled at DNA lesions. Mediates ATP-dependent release of RNAP and its truncated transcript from the DNA, and recruitment of nucleotide excision repair machinery to the damaged site.</text>
</comment>
<evidence type="ECO:0000256" key="6">
    <source>
        <dbReference type="ARBA" id="ARBA00022840"/>
    </source>
</evidence>
<evidence type="ECO:0000256" key="4">
    <source>
        <dbReference type="ARBA" id="ARBA00022801"/>
    </source>
</evidence>
<dbReference type="EC" id="3.6.4.-" evidence="9"/>
<dbReference type="SMART" id="SM00490">
    <property type="entry name" value="HELICc"/>
    <property type="match status" value="1"/>
</dbReference>
<evidence type="ECO:0000256" key="5">
    <source>
        <dbReference type="ARBA" id="ARBA00022806"/>
    </source>
</evidence>
<dbReference type="Pfam" id="PF03461">
    <property type="entry name" value="TRCF"/>
    <property type="match status" value="1"/>
</dbReference>
<gene>
    <name evidence="9 12" type="primary">mfd</name>
    <name evidence="12" type="ORF">IAC73_02945</name>
</gene>
<keyword evidence="5" id="KW-0347">Helicase</keyword>
<dbReference type="GO" id="GO:0006355">
    <property type="term" value="P:regulation of DNA-templated transcription"/>
    <property type="evidence" value="ECO:0007669"/>
    <property type="project" value="UniProtKB-UniRule"/>
</dbReference>
<keyword evidence="6 9" id="KW-0067">ATP-binding</keyword>
<keyword evidence="3 9" id="KW-0227">DNA damage</keyword>
<evidence type="ECO:0000256" key="3">
    <source>
        <dbReference type="ARBA" id="ARBA00022763"/>
    </source>
</evidence>
<dbReference type="CDD" id="cd17991">
    <property type="entry name" value="DEXHc_TRCF"/>
    <property type="match status" value="1"/>
</dbReference>
<dbReference type="InterPro" id="IPR014001">
    <property type="entry name" value="Helicase_ATP-bd"/>
</dbReference>
<dbReference type="PANTHER" id="PTHR47964:SF1">
    <property type="entry name" value="ATP-DEPENDENT DNA HELICASE HOMOLOG RECG, CHLOROPLASTIC"/>
    <property type="match status" value="1"/>
</dbReference>
<dbReference type="InterPro" id="IPR001650">
    <property type="entry name" value="Helicase_C-like"/>
</dbReference>
<dbReference type="GO" id="GO:0003684">
    <property type="term" value="F:damaged DNA binding"/>
    <property type="evidence" value="ECO:0007669"/>
    <property type="project" value="InterPro"/>
</dbReference>
<keyword evidence="2 9" id="KW-0547">Nucleotide-binding</keyword>
<evidence type="ECO:0000313" key="12">
    <source>
        <dbReference type="EMBL" id="HIU98783.1"/>
    </source>
</evidence>
<dbReference type="GO" id="GO:0003678">
    <property type="term" value="F:DNA helicase activity"/>
    <property type="evidence" value="ECO:0007669"/>
    <property type="project" value="TreeGrafter"/>
</dbReference>
<dbReference type="AlphaFoldDB" id="A0A9D1N953"/>
<feature type="domain" description="Helicase ATP-binding" evidence="10">
    <location>
        <begin position="617"/>
        <end position="778"/>
    </location>
</feature>
<dbReference type="GO" id="GO:0016787">
    <property type="term" value="F:hydrolase activity"/>
    <property type="evidence" value="ECO:0007669"/>
    <property type="project" value="UniProtKB-KW"/>
</dbReference>
<dbReference type="InterPro" id="IPR004576">
    <property type="entry name" value="Mfd"/>
</dbReference>
<feature type="domain" description="Helicase C-terminal" evidence="11">
    <location>
        <begin position="800"/>
        <end position="954"/>
    </location>
</feature>
<comment type="caution">
    <text evidence="12">The sequence shown here is derived from an EMBL/GenBank/DDBJ whole genome shotgun (WGS) entry which is preliminary data.</text>
</comment>
<dbReference type="PROSITE" id="PS51192">
    <property type="entry name" value="HELICASE_ATP_BIND_1"/>
    <property type="match status" value="1"/>
</dbReference>
<dbReference type="InterPro" id="IPR047112">
    <property type="entry name" value="RecG/Mfd"/>
</dbReference>
<keyword evidence="4 9" id="KW-0378">Hydrolase</keyword>
<dbReference type="Gene3D" id="3.30.2060.10">
    <property type="entry name" value="Penicillin-binding protein 1b domain"/>
    <property type="match status" value="1"/>
</dbReference>
<dbReference type="InterPro" id="IPR003711">
    <property type="entry name" value="CarD-like/TRCF_RID"/>
</dbReference>
<comment type="subcellular location">
    <subcellularLocation>
        <location evidence="9">Cytoplasm</location>
    </subcellularLocation>
</comment>
<evidence type="ECO:0000259" key="11">
    <source>
        <dbReference type="PROSITE" id="PS51194"/>
    </source>
</evidence>
<dbReference type="Gene3D" id="2.40.10.170">
    <property type="match status" value="1"/>
</dbReference>
<dbReference type="HAMAP" id="MF_00969">
    <property type="entry name" value="TRCF"/>
    <property type="match status" value="1"/>
</dbReference>
<dbReference type="InterPro" id="IPR011545">
    <property type="entry name" value="DEAD/DEAH_box_helicase_dom"/>
</dbReference>
<dbReference type="SUPFAM" id="SSF141259">
    <property type="entry name" value="CarD-like"/>
    <property type="match status" value="1"/>
</dbReference>
<dbReference type="EMBL" id="DVOE01000044">
    <property type="protein sequence ID" value="HIU98783.1"/>
    <property type="molecule type" value="Genomic_DNA"/>
</dbReference>
<protein>
    <recommendedName>
        <fullName evidence="9">Transcription-repair-coupling factor</fullName>
        <shortName evidence="9">TRCF</shortName>
        <ecNumber evidence="9">3.6.4.-</ecNumber>
    </recommendedName>
</protein>
<dbReference type="InterPro" id="IPR037235">
    <property type="entry name" value="TRCF-like_C_D7"/>
</dbReference>
<dbReference type="Pfam" id="PF02559">
    <property type="entry name" value="CarD_TRCF_RID"/>
    <property type="match status" value="1"/>
</dbReference>
<dbReference type="InterPro" id="IPR005118">
    <property type="entry name" value="TRCF_C"/>
</dbReference>
<name>A0A9D1N953_9FIRM</name>
<keyword evidence="8 9" id="KW-0234">DNA repair</keyword>
<comment type="similarity">
    <text evidence="9">In the C-terminal section; belongs to the helicase family. RecG subfamily.</text>
</comment>